<evidence type="ECO:0000256" key="1">
    <source>
        <dbReference type="SAM" id="SignalP"/>
    </source>
</evidence>
<dbReference type="PANTHER" id="PTHR42834">
    <property type="entry name" value="ENDONUCLEASE/EXONUCLEASE/PHOSPHATASE FAMILY PROTEIN (AFU_ORTHOLOGUE AFUA_3G09210)"/>
    <property type="match status" value="1"/>
</dbReference>
<organism evidence="3">
    <name type="scientific">candidate division WOR-3 bacterium</name>
    <dbReference type="NCBI Taxonomy" id="2052148"/>
    <lineage>
        <taxon>Bacteria</taxon>
        <taxon>Bacteria division WOR-3</taxon>
    </lineage>
</organism>
<evidence type="ECO:0000259" key="2">
    <source>
        <dbReference type="Pfam" id="PF18962"/>
    </source>
</evidence>
<accession>A0A7C0XAL4</accession>
<dbReference type="PANTHER" id="PTHR42834:SF1">
    <property type="entry name" value="ENDONUCLEASE_EXONUCLEASE_PHOSPHATASE FAMILY PROTEIN (AFU_ORTHOLOGUE AFUA_3G09210)"/>
    <property type="match status" value="1"/>
</dbReference>
<dbReference type="Gene3D" id="2.60.120.260">
    <property type="entry name" value="Galactose-binding domain-like"/>
    <property type="match status" value="1"/>
</dbReference>
<dbReference type="AlphaFoldDB" id="A0A7C0XAL4"/>
<gene>
    <name evidence="3" type="ORF">ENG67_02825</name>
</gene>
<dbReference type="InterPro" id="IPR026444">
    <property type="entry name" value="Secre_tail"/>
</dbReference>
<feature type="chain" id="PRO_5027765876" evidence="1">
    <location>
        <begin position="20"/>
        <end position="463"/>
    </location>
</feature>
<reference evidence="3" key="1">
    <citation type="journal article" date="2020" name="mSystems">
        <title>Genome- and Community-Level Interaction Insights into Carbon Utilization and Element Cycling Functions of Hydrothermarchaeota in Hydrothermal Sediment.</title>
        <authorList>
            <person name="Zhou Z."/>
            <person name="Liu Y."/>
            <person name="Xu W."/>
            <person name="Pan J."/>
            <person name="Luo Z.H."/>
            <person name="Li M."/>
        </authorList>
    </citation>
    <scope>NUCLEOTIDE SEQUENCE [LARGE SCALE GENOMIC DNA]</scope>
    <source>
        <strain evidence="3">HyVt-237</strain>
    </source>
</reference>
<feature type="domain" description="Secretion system C-terminal sorting" evidence="2">
    <location>
        <begin position="389"/>
        <end position="453"/>
    </location>
</feature>
<dbReference type="CDD" id="cd04486">
    <property type="entry name" value="YhcR_OBF_like"/>
    <property type="match status" value="1"/>
</dbReference>
<keyword evidence="1" id="KW-0732">Signal</keyword>
<proteinExistence type="predicted"/>
<protein>
    <submittedName>
        <fullName evidence="3">T9SS type A sorting domain-containing protein</fullName>
    </submittedName>
</protein>
<feature type="signal peptide" evidence="1">
    <location>
        <begin position="1"/>
        <end position="19"/>
    </location>
</feature>
<dbReference type="NCBIfam" id="TIGR04183">
    <property type="entry name" value="Por_Secre_tail"/>
    <property type="match status" value="1"/>
</dbReference>
<dbReference type="Proteomes" id="UP000885931">
    <property type="component" value="Unassembled WGS sequence"/>
</dbReference>
<comment type="caution">
    <text evidence="3">The sequence shown here is derived from an EMBL/GenBank/DDBJ whole genome shotgun (WGS) entry which is preliminary data.</text>
</comment>
<name>A0A7C0XAL4_UNCW3</name>
<dbReference type="Pfam" id="PF18962">
    <property type="entry name" value="Por_Secre_tail"/>
    <property type="match status" value="1"/>
</dbReference>
<evidence type="ECO:0000313" key="3">
    <source>
        <dbReference type="EMBL" id="HDM90125.1"/>
    </source>
</evidence>
<dbReference type="EMBL" id="DRBW01000109">
    <property type="protein sequence ID" value="HDM90125.1"/>
    <property type="molecule type" value="Genomic_DNA"/>
</dbReference>
<sequence>MKKVLGMAIIAILAGGAYATNLLQNPGFESWVSGAPEFWSNDDGITVTQNSDTVLSGNYSAKILLTTQDQSNADFFQEYIPVTGGNMYTAGTSIFDNDSAGKARIVVYWFASDSSYISGTYGSYSSDNPDWSVVLDTVVAPDGAAYAKFDIRFYDVASNWDGDAEFFLDGAFFLEMGEPAPDTLTIMEIQGQSDTSPYEGQIVVTTGVVTGVFGNNFFLEEQPGGAWHGIYVYRGGVSDPPVAVGDSLLITGTVSEYYGMTEITNIVDLVILSYGATVPGPTLLATNDVNDEAYEGVFVKVDNAQCTNDDLGYGEWEVDDGSGPVRIDDMGVPYSPILGNLYMVQGPVMYSYGNYKIEPRTETDIVDYGATDVEEGALKGDVAFKLLTNPARGKAVFQFAPYISGKVEITLYDMTGKAVRVLSKDLAGGSSRVEMNLEGLPGGVYFYSVRAGGLTGRGKLSIM</sequence>